<feature type="chain" id="PRO_5020756293" evidence="2">
    <location>
        <begin position="36"/>
        <end position="420"/>
    </location>
</feature>
<dbReference type="NCBIfam" id="NF008633">
    <property type="entry name" value="PRK11622.1"/>
    <property type="match status" value="1"/>
</dbReference>
<keyword evidence="4" id="KW-1185">Reference proteome</keyword>
<dbReference type="PANTHER" id="PTHR42779">
    <property type="entry name" value="PROTEIN YNJB"/>
    <property type="match status" value="1"/>
</dbReference>
<evidence type="ECO:0000256" key="1">
    <source>
        <dbReference type="ARBA" id="ARBA00022764"/>
    </source>
</evidence>
<name>A0A4P6UYQ6_9HYPH</name>
<dbReference type="OrthoDB" id="3239593at2"/>
<dbReference type="InterPro" id="IPR027020">
    <property type="entry name" value="YnjB"/>
</dbReference>
<dbReference type="PANTHER" id="PTHR42779:SF1">
    <property type="entry name" value="PROTEIN YNJB"/>
    <property type="match status" value="1"/>
</dbReference>
<dbReference type="EMBL" id="CP036532">
    <property type="protein sequence ID" value="QBK29623.1"/>
    <property type="molecule type" value="Genomic_DNA"/>
</dbReference>
<proteinExistence type="predicted"/>
<keyword evidence="1" id="KW-0574">Periplasm</keyword>
<organism evidence="3 4">
    <name type="scientific">Roseitalea porphyridii</name>
    <dbReference type="NCBI Taxonomy" id="1852022"/>
    <lineage>
        <taxon>Bacteria</taxon>
        <taxon>Pseudomonadati</taxon>
        <taxon>Pseudomonadota</taxon>
        <taxon>Alphaproteobacteria</taxon>
        <taxon>Hyphomicrobiales</taxon>
        <taxon>Ahrensiaceae</taxon>
        <taxon>Roseitalea</taxon>
    </lineage>
</organism>
<dbReference type="InterPro" id="IPR006059">
    <property type="entry name" value="SBP"/>
</dbReference>
<evidence type="ECO:0000256" key="2">
    <source>
        <dbReference type="SAM" id="SignalP"/>
    </source>
</evidence>
<dbReference type="SUPFAM" id="SSF53850">
    <property type="entry name" value="Periplasmic binding protein-like II"/>
    <property type="match status" value="1"/>
</dbReference>
<feature type="signal peptide" evidence="2">
    <location>
        <begin position="1"/>
        <end position="35"/>
    </location>
</feature>
<evidence type="ECO:0000313" key="3">
    <source>
        <dbReference type="EMBL" id="QBK29623.1"/>
    </source>
</evidence>
<reference evidence="3 4" key="1">
    <citation type="journal article" date="2017" name="Int. J. Syst. Evol. Microbiol.">
        <title>Roseitalea porphyridii gen. nov., sp. nov., isolated from a red alga, and reclassification of Hoeflea suaedae Chung et al. 2013 as Pseudohoeflea suaedae gen. nov., comb. nov.</title>
        <authorList>
            <person name="Hyeon J.W."/>
            <person name="Jeong S.E."/>
            <person name="Baek K."/>
            <person name="Jeon C.O."/>
        </authorList>
    </citation>
    <scope>NUCLEOTIDE SEQUENCE [LARGE SCALE GENOMIC DNA]</scope>
    <source>
        <strain evidence="3 4">MA7-20</strain>
    </source>
</reference>
<keyword evidence="2" id="KW-0732">Signal</keyword>
<protein>
    <submittedName>
        <fullName evidence="3">ABC transporter substrate-binding protein</fullName>
    </submittedName>
</protein>
<dbReference type="PIRSF" id="PIRSF029172">
    <property type="entry name" value="UCP029172_ABC_sbc_YnjB"/>
    <property type="match status" value="1"/>
</dbReference>
<accession>A0A4P6UYQ6</accession>
<gene>
    <name evidence="3" type="ORF">E0E05_02830</name>
</gene>
<dbReference type="AlphaFoldDB" id="A0A4P6UYQ6"/>
<dbReference type="Proteomes" id="UP000293719">
    <property type="component" value="Chromosome"/>
</dbReference>
<evidence type="ECO:0000313" key="4">
    <source>
        <dbReference type="Proteomes" id="UP000293719"/>
    </source>
</evidence>
<dbReference type="Pfam" id="PF13416">
    <property type="entry name" value="SBP_bac_8"/>
    <property type="match status" value="1"/>
</dbReference>
<sequence>MSSRTRINGVTSVSHFLRATALSLAVMMPAATALAEPDPSDWQGVLDAARGQTVYFNAWGGSTQINAYIEWVAATVGERFGVELEHVKLEDTANAVATVVAEKAAGRETGGSIDLIWINGENFASMKQQDLLFAPDWTTKLPNWAYVDHETKPTITVDFTLPTDGLESPWGMAKLVFFYDSARTDAADLPDSASGLLAWASANPGRFSYPQPPDFIGSSFLKQVLIETVDDPSVLQEPVDEASFETVTAPLFAYLDDLHPHLWRGARTFPKDYPSMSQLLADGELDITFAFNPAEASNAIANQLLPDTVRSFTFSGGTLANTHFVAIPYNANAKAGALVVADFLISPEAQARKQDPNVWGDPTVLAMDKLSEDDRARFEALDLGVATLRPDELGPALEEPHPSWMTRIEQKWTARYAVGN</sequence>
<dbReference type="KEGG" id="rpod:E0E05_02830"/>
<dbReference type="Gene3D" id="3.40.190.10">
    <property type="entry name" value="Periplasmic binding protein-like II"/>
    <property type="match status" value="2"/>
</dbReference>